<comment type="caution">
    <text evidence="1">The sequence shown here is derived from an EMBL/GenBank/DDBJ whole genome shotgun (WGS) entry which is preliminary data.</text>
</comment>
<organism evidence="1 2">
    <name type="scientific">Phialemonium atrogriseum</name>
    <dbReference type="NCBI Taxonomy" id="1093897"/>
    <lineage>
        <taxon>Eukaryota</taxon>
        <taxon>Fungi</taxon>
        <taxon>Dikarya</taxon>
        <taxon>Ascomycota</taxon>
        <taxon>Pezizomycotina</taxon>
        <taxon>Sordariomycetes</taxon>
        <taxon>Sordariomycetidae</taxon>
        <taxon>Cephalothecales</taxon>
        <taxon>Cephalothecaceae</taxon>
        <taxon>Phialemonium</taxon>
    </lineage>
</organism>
<evidence type="ECO:0000313" key="2">
    <source>
        <dbReference type="Proteomes" id="UP001244011"/>
    </source>
</evidence>
<protein>
    <submittedName>
        <fullName evidence="1">Uncharacterized protein</fullName>
    </submittedName>
</protein>
<proteinExistence type="predicted"/>
<evidence type="ECO:0000313" key="1">
    <source>
        <dbReference type="EMBL" id="KAK1770046.1"/>
    </source>
</evidence>
<sequence>MDLEAREAAVFGLQPDPVASWEPYLATANCWESLQGGEPLTGLALSMWTLRNLRSGRGRARYMTLGSWLDLSDGRSGMRL</sequence>
<dbReference type="EMBL" id="MU839001">
    <property type="protein sequence ID" value="KAK1770046.1"/>
    <property type="molecule type" value="Genomic_DNA"/>
</dbReference>
<dbReference type="AlphaFoldDB" id="A0AAJ0C998"/>
<dbReference type="Proteomes" id="UP001244011">
    <property type="component" value="Unassembled WGS sequence"/>
</dbReference>
<reference evidence="1" key="1">
    <citation type="submission" date="2023-06" db="EMBL/GenBank/DDBJ databases">
        <title>Genome-scale phylogeny and comparative genomics of the fungal order Sordariales.</title>
        <authorList>
            <consortium name="Lawrence Berkeley National Laboratory"/>
            <person name="Hensen N."/>
            <person name="Bonometti L."/>
            <person name="Westerberg I."/>
            <person name="Brannstrom I.O."/>
            <person name="Guillou S."/>
            <person name="Cros-Aarteil S."/>
            <person name="Calhoun S."/>
            <person name="Haridas S."/>
            <person name="Kuo A."/>
            <person name="Mondo S."/>
            <person name="Pangilinan J."/>
            <person name="Riley R."/>
            <person name="Labutti K."/>
            <person name="Andreopoulos B."/>
            <person name="Lipzen A."/>
            <person name="Chen C."/>
            <person name="Yanf M."/>
            <person name="Daum C."/>
            <person name="Ng V."/>
            <person name="Clum A."/>
            <person name="Steindorff A."/>
            <person name="Ohm R."/>
            <person name="Martin F."/>
            <person name="Silar P."/>
            <person name="Natvig D."/>
            <person name="Lalanne C."/>
            <person name="Gautier V."/>
            <person name="Ament-Velasquez S.L."/>
            <person name="Kruys A."/>
            <person name="Hutchinson M.I."/>
            <person name="Powell A.J."/>
            <person name="Barry K."/>
            <person name="Miller A.N."/>
            <person name="Grigoriev I.V."/>
            <person name="Debuchy R."/>
            <person name="Gladieux P."/>
            <person name="Thoren M.H."/>
            <person name="Johannesson H."/>
        </authorList>
    </citation>
    <scope>NUCLEOTIDE SEQUENCE</scope>
    <source>
        <strain evidence="1">8032-3</strain>
    </source>
</reference>
<gene>
    <name evidence="1" type="ORF">QBC33DRAFT_310358</name>
</gene>
<dbReference type="GeneID" id="85306661"/>
<accession>A0AAJ0C998</accession>
<dbReference type="RefSeq" id="XP_060286259.1">
    <property type="nucleotide sequence ID" value="XM_060423474.1"/>
</dbReference>
<name>A0AAJ0C998_9PEZI</name>
<keyword evidence="2" id="KW-1185">Reference proteome</keyword>